<dbReference type="GO" id="GO:0051082">
    <property type="term" value="F:unfolded protein binding"/>
    <property type="evidence" value="ECO:0007669"/>
    <property type="project" value="InterPro"/>
</dbReference>
<dbReference type="PANTHER" id="PTHR43888">
    <property type="entry name" value="DNAJ-LIKE-2, ISOFORM A-RELATED"/>
    <property type="match status" value="1"/>
</dbReference>
<proteinExistence type="predicted"/>
<dbReference type="Gene3D" id="2.60.260.20">
    <property type="entry name" value="Urease metallochaperone UreE, N-terminal domain"/>
    <property type="match status" value="2"/>
</dbReference>
<evidence type="ECO:0000256" key="5">
    <source>
        <dbReference type="PROSITE-ProRule" id="PRU00546"/>
    </source>
</evidence>
<dbReference type="CDD" id="cd10747">
    <property type="entry name" value="DnaJ_C"/>
    <property type="match status" value="1"/>
</dbReference>
<evidence type="ECO:0000256" key="4">
    <source>
        <dbReference type="ARBA" id="ARBA00022833"/>
    </source>
</evidence>
<dbReference type="GO" id="GO:0005783">
    <property type="term" value="C:endoplasmic reticulum"/>
    <property type="evidence" value="ECO:0007669"/>
    <property type="project" value="UniProtKB-ARBA"/>
</dbReference>
<reference evidence="9" key="1">
    <citation type="submission" date="2015-06" db="UniProtKB">
        <authorList>
            <consortium name="EnsemblPlants"/>
        </authorList>
    </citation>
    <scope>IDENTIFICATION</scope>
</reference>
<dbReference type="GO" id="GO:0008270">
    <property type="term" value="F:zinc ion binding"/>
    <property type="evidence" value="ECO:0007669"/>
    <property type="project" value="UniProtKB-KW"/>
</dbReference>
<dbReference type="CDD" id="cd10719">
    <property type="entry name" value="DnaJ_zf"/>
    <property type="match status" value="1"/>
</dbReference>
<dbReference type="Pfam" id="PF01556">
    <property type="entry name" value="DnaJ_C"/>
    <property type="match status" value="1"/>
</dbReference>
<dbReference type="Pfam" id="PF00226">
    <property type="entry name" value="DnaJ"/>
    <property type="match status" value="1"/>
</dbReference>
<dbReference type="SUPFAM" id="SSF46565">
    <property type="entry name" value="Chaperone J-domain"/>
    <property type="match status" value="1"/>
</dbReference>
<dbReference type="GO" id="GO:0006457">
    <property type="term" value="P:protein folding"/>
    <property type="evidence" value="ECO:0007669"/>
    <property type="project" value="InterPro"/>
</dbReference>
<dbReference type="HOGENOM" id="CLU_017633_10_2_1"/>
<dbReference type="PROSITE" id="PS50076">
    <property type="entry name" value="DNAJ_2"/>
    <property type="match status" value="1"/>
</dbReference>
<dbReference type="OMA" id="HGMPFAK"/>
<dbReference type="Gramene" id="ORGLA12G0163800.1">
    <property type="protein sequence ID" value="ORGLA12G0163800.1"/>
    <property type="gene ID" value="ORGLA12G0163800"/>
</dbReference>
<reference evidence="9 10" key="2">
    <citation type="submission" date="2018-04" db="EMBL/GenBank/DDBJ databases">
        <title>OglaRS2 (Oryza glaberrima Reference Sequence Version 2).</title>
        <authorList>
            <person name="Zhang J."/>
            <person name="Kudrna D."/>
            <person name="Lee S."/>
            <person name="Talag J."/>
            <person name="Rajasekar S."/>
            <person name="Wing R.A."/>
        </authorList>
    </citation>
    <scope>NUCLEOTIDE SEQUENCE [LARGE SCALE GENOMIC DNA]</scope>
    <source>
        <strain evidence="9 10">cv. IRGC 96717</strain>
    </source>
</reference>
<dbReference type="SUPFAM" id="SSF57938">
    <property type="entry name" value="DnaJ/Hsp40 cysteine-rich domain"/>
    <property type="match status" value="1"/>
</dbReference>
<organism evidence="9 10">
    <name type="scientific">Oryza glaberrima</name>
    <name type="common">African rice</name>
    <dbReference type="NCBI Taxonomy" id="4538"/>
    <lineage>
        <taxon>Eukaryota</taxon>
        <taxon>Viridiplantae</taxon>
        <taxon>Streptophyta</taxon>
        <taxon>Embryophyta</taxon>
        <taxon>Tracheophyta</taxon>
        <taxon>Spermatophyta</taxon>
        <taxon>Magnoliopsida</taxon>
        <taxon>Liliopsida</taxon>
        <taxon>Poales</taxon>
        <taxon>Poaceae</taxon>
        <taxon>BOP clade</taxon>
        <taxon>Oryzoideae</taxon>
        <taxon>Oryzeae</taxon>
        <taxon>Oryzinae</taxon>
        <taxon>Oryza</taxon>
    </lineage>
</organism>
<dbReference type="InterPro" id="IPR001623">
    <property type="entry name" value="DnaJ_domain"/>
</dbReference>
<dbReference type="STRING" id="4538.I1R7Y2"/>
<sequence length="468" mass="49460">MAAPGCNSDNSRYYDLLGVPRGADGDEIRRAYRRAAVTHHPDKGGDEEAFKEVARAYQVLGDPALREVYDVYGEDGVNGGVGAAAAGFGRYDDAFDEFVETFRYLVAAGGADRAFGDAVEMLRHLVAGVAAGGKAFDEVIVGMFKNMMSGGDSSAGGAGDAVEFVDLSLEEFYNGATKKFTFSRDVTCIPCKGTGSTLASPATCAACSGAGYKVVSQLMRLRRRGSEPCAACGGRGEVSRGLKRCSACRGSKVATDTKVLELAVEKGVPDGHRITFPGEADVKENGVAGDLVMVLRQKKHGKFTRKGDDLVYEHELSLAEALCGFQFVITHLDGRRLLVTSGAGEVIRPGQLKAIDGEGMPVHGMPFAKGTLYVAFRVAFPGTVTPALRDAVAAAFPAATKAAAVEDGGGCEETTTTTRDVGGEEEMKLNAKGEQSPTTRMEHGAGGEDEYVHVHGHVDEEEEDNEEM</sequence>
<evidence type="ECO:0000256" key="1">
    <source>
        <dbReference type="ARBA" id="ARBA00022723"/>
    </source>
</evidence>
<dbReference type="InterPro" id="IPR018253">
    <property type="entry name" value="DnaJ_domain_CS"/>
</dbReference>
<evidence type="ECO:0000259" key="7">
    <source>
        <dbReference type="PROSITE" id="PS50076"/>
    </source>
</evidence>
<dbReference type="SMART" id="SM00271">
    <property type="entry name" value="DnaJ"/>
    <property type="match status" value="1"/>
</dbReference>
<dbReference type="SUPFAM" id="SSF49493">
    <property type="entry name" value="HSP40/DnaJ peptide-binding domain"/>
    <property type="match status" value="2"/>
</dbReference>
<dbReference type="InterPro" id="IPR002939">
    <property type="entry name" value="DnaJ_C"/>
</dbReference>
<evidence type="ECO:0000256" key="6">
    <source>
        <dbReference type="SAM" id="MobiDB-lite"/>
    </source>
</evidence>
<dbReference type="Gene3D" id="2.10.230.10">
    <property type="entry name" value="Heat shock protein DnaJ, cysteine-rich domain"/>
    <property type="match status" value="1"/>
</dbReference>
<dbReference type="AlphaFoldDB" id="I1R7Y2"/>
<dbReference type="InterPro" id="IPR036410">
    <property type="entry name" value="HSP_DnaJ_Cys-rich_dom_sf"/>
</dbReference>
<evidence type="ECO:0000313" key="10">
    <source>
        <dbReference type="Proteomes" id="UP000007306"/>
    </source>
</evidence>
<dbReference type="EnsemblPlants" id="ORGLA12G0163800.1">
    <property type="protein sequence ID" value="ORGLA12G0163800.1"/>
    <property type="gene ID" value="ORGLA12G0163800"/>
</dbReference>
<dbReference type="InterPro" id="IPR036869">
    <property type="entry name" value="J_dom_sf"/>
</dbReference>
<dbReference type="eggNOG" id="KOG0712">
    <property type="taxonomic scope" value="Eukaryota"/>
</dbReference>
<dbReference type="PROSITE" id="PS51188">
    <property type="entry name" value="ZF_CR"/>
    <property type="match status" value="1"/>
</dbReference>
<dbReference type="GO" id="GO:0030544">
    <property type="term" value="F:Hsp70 protein binding"/>
    <property type="evidence" value="ECO:0007669"/>
    <property type="project" value="InterPro"/>
</dbReference>
<dbReference type="InterPro" id="IPR044713">
    <property type="entry name" value="DNJA1/2-like"/>
</dbReference>
<dbReference type="InterPro" id="IPR001305">
    <property type="entry name" value="HSP_DnaJ_Cys-rich_dom"/>
</dbReference>
<dbReference type="Proteomes" id="UP000007306">
    <property type="component" value="Chromosome 12"/>
</dbReference>
<evidence type="ECO:0000259" key="8">
    <source>
        <dbReference type="PROSITE" id="PS51188"/>
    </source>
</evidence>
<feature type="region of interest" description="Disordered" evidence="6">
    <location>
        <begin position="407"/>
        <end position="445"/>
    </location>
</feature>
<feature type="zinc finger region" description="CR-type" evidence="5">
    <location>
        <begin position="175"/>
        <end position="257"/>
    </location>
</feature>
<keyword evidence="1 5" id="KW-0479">Metal-binding</keyword>
<dbReference type="Gene3D" id="1.10.287.110">
    <property type="entry name" value="DnaJ domain"/>
    <property type="match status" value="1"/>
</dbReference>
<accession>I1R7Y2</accession>
<evidence type="ECO:0000313" key="9">
    <source>
        <dbReference type="EnsemblPlants" id="ORGLA12G0163800.1"/>
    </source>
</evidence>
<feature type="domain" description="CR-type" evidence="8">
    <location>
        <begin position="175"/>
        <end position="257"/>
    </location>
</feature>
<protein>
    <recommendedName>
        <fullName evidence="11">J domain-containing protein</fullName>
    </recommendedName>
</protein>
<keyword evidence="4 5" id="KW-0862">Zinc</keyword>
<feature type="compositionally biased region" description="Low complexity" evidence="6">
    <location>
        <begin position="407"/>
        <end position="420"/>
    </location>
</feature>
<keyword evidence="10" id="KW-1185">Reference proteome</keyword>
<keyword evidence="2" id="KW-0677">Repeat</keyword>
<dbReference type="Pfam" id="PF00684">
    <property type="entry name" value="DnaJ_CXXCXGXG"/>
    <property type="match status" value="1"/>
</dbReference>
<keyword evidence="3 5" id="KW-0863">Zinc-finger</keyword>
<dbReference type="CDD" id="cd06257">
    <property type="entry name" value="DnaJ"/>
    <property type="match status" value="1"/>
</dbReference>
<feature type="compositionally biased region" description="Basic and acidic residues" evidence="6">
    <location>
        <begin position="421"/>
        <end position="431"/>
    </location>
</feature>
<evidence type="ECO:0000256" key="2">
    <source>
        <dbReference type="ARBA" id="ARBA00022737"/>
    </source>
</evidence>
<dbReference type="PRINTS" id="PR00625">
    <property type="entry name" value="JDOMAIN"/>
</dbReference>
<evidence type="ECO:0008006" key="11">
    <source>
        <dbReference type="Google" id="ProtNLM"/>
    </source>
</evidence>
<feature type="domain" description="J" evidence="7">
    <location>
        <begin position="12"/>
        <end position="73"/>
    </location>
</feature>
<dbReference type="InterPro" id="IPR008971">
    <property type="entry name" value="HSP40/DnaJ_pept-bd"/>
</dbReference>
<evidence type="ECO:0000256" key="3">
    <source>
        <dbReference type="ARBA" id="ARBA00022771"/>
    </source>
</evidence>
<dbReference type="PROSITE" id="PS00636">
    <property type="entry name" value="DNAJ_1"/>
    <property type="match status" value="1"/>
</dbReference>
<name>I1R7Y2_ORYGL</name>
<dbReference type="FunFam" id="2.60.260.20:FF:000003">
    <property type="entry name" value="DnaJ subfamily A member 2"/>
    <property type="match status" value="1"/>
</dbReference>